<dbReference type="GO" id="GO:0005776">
    <property type="term" value="C:autophagosome"/>
    <property type="evidence" value="ECO:0007669"/>
    <property type="project" value="TreeGrafter"/>
</dbReference>
<keyword evidence="13 20" id="KW-0472">Membrane</keyword>
<feature type="compositionally biased region" description="Acidic residues" evidence="19">
    <location>
        <begin position="252"/>
        <end position="263"/>
    </location>
</feature>
<organism evidence="21 22">
    <name type="scientific">Tilletia horrida</name>
    <dbReference type="NCBI Taxonomy" id="155126"/>
    <lineage>
        <taxon>Eukaryota</taxon>
        <taxon>Fungi</taxon>
        <taxon>Dikarya</taxon>
        <taxon>Basidiomycota</taxon>
        <taxon>Ustilaginomycotina</taxon>
        <taxon>Exobasidiomycetes</taxon>
        <taxon>Tilletiales</taxon>
        <taxon>Tilletiaceae</taxon>
        <taxon>Tilletia</taxon>
    </lineage>
</organism>
<keyword evidence="12" id="KW-0445">Lipid transport</keyword>
<dbReference type="GO" id="GO:0034497">
    <property type="term" value="P:protein localization to phagophore assembly site"/>
    <property type="evidence" value="ECO:0007669"/>
    <property type="project" value="TreeGrafter"/>
</dbReference>
<dbReference type="GO" id="GO:0005789">
    <property type="term" value="C:endoplasmic reticulum membrane"/>
    <property type="evidence" value="ECO:0007669"/>
    <property type="project" value="UniProtKB-SubCell"/>
</dbReference>
<evidence type="ECO:0000256" key="17">
    <source>
        <dbReference type="ARBA" id="ARBA00024621"/>
    </source>
</evidence>
<keyword evidence="7" id="KW-0813">Transport</keyword>
<protein>
    <recommendedName>
        <fullName evidence="6">Autophagy-related protein 9</fullName>
    </recommendedName>
</protein>
<evidence type="ECO:0000256" key="13">
    <source>
        <dbReference type="ARBA" id="ARBA00023136"/>
    </source>
</evidence>
<feature type="transmembrane region" description="Helical" evidence="20">
    <location>
        <begin position="756"/>
        <end position="773"/>
    </location>
</feature>
<feature type="compositionally biased region" description="Low complexity" evidence="19">
    <location>
        <begin position="26"/>
        <end position="92"/>
    </location>
</feature>
<comment type="catalytic activity">
    <reaction evidence="17">
        <text>a 1,2-diacyl-sn-glycero-3-phospho-(1D-myo-inositol-3-phosphate)(in) = a 1,2-diacyl-sn-glycero-3-phospho-(1D-myo-inositol-3-phosphate)(out)</text>
        <dbReference type="Rhea" id="RHEA:67920"/>
        <dbReference type="ChEBI" id="CHEBI:58088"/>
    </reaction>
</comment>
<evidence type="ECO:0000256" key="11">
    <source>
        <dbReference type="ARBA" id="ARBA00023034"/>
    </source>
</evidence>
<dbReference type="GO" id="GO:0034045">
    <property type="term" value="C:phagophore assembly site membrane"/>
    <property type="evidence" value="ECO:0007669"/>
    <property type="project" value="UniProtKB-SubCell"/>
</dbReference>
<evidence type="ECO:0000313" key="22">
    <source>
        <dbReference type="Proteomes" id="UP001176521"/>
    </source>
</evidence>
<dbReference type="GO" id="GO:0030659">
    <property type="term" value="C:cytoplasmic vesicle membrane"/>
    <property type="evidence" value="ECO:0007669"/>
    <property type="project" value="UniProtKB-SubCell"/>
</dbReference>
<sequence length="1203" mass="128496">MDPFEDPDNVEGGSRTQPQPLAQVEAASSAASASNLAAATASPAPTGPATPSAVSNEPAFAPAAGAPAGSSIPSSSAHARAFAAAAGATPAPDLHASASLFGEGAAGDDDNQPQQSVQLSALMLPPAAQDIFAHTGEAPFAQAAISSAGSTAAAADANKVDLEAQQQRGAPTAGEDGSSPTSTAAAASRSGSRRHRHRRPESAASGRRRNESGGGLSSTISSLRRNISRQIERERQQMGLSRSNLRDVYNAGDDEEEEDEEEGGSGAENEGGDRSGVGEESEPGPEDIVDPEQSHAEGSMRSSPSTKRKSGASRRSKGKAGLSDSRVGRGLGASTASVGARRRAMRVMTPKEKALWLWANVENMDAFLAEVYAYYQGKGAYCIALSRTLNLLTIAFVLFFSTFLLGCVDYSAIKHDGLLADVIVPQCVNHFSSFAVLFLLALGAGFVWLVVRFGVGISRLVAMHGFYEHLLNIPDADVQAIPWHEVVNRISALRISNPQDPSLAASVLNAGGRVGSGAAANQKRLGMDAHDIANRIMRQENYMIALFNKDVLNLNVPFQLPLPSFLASILGLSPAQGVMGMGRPKPVLTRSLEWNLHFCLVGFFFDQDGQLNQAVLRDRNRAALVAGLRKRFITMATLNAILAPFIIVYLIFFSFFRYFEEYHKNPANLGSRQFTEYARWKFREFNELPHLFKRRMRSSMPFAQRYTDQFPKERLVILARFVAFIAGSFTAVLLLASLYDPDLFLHFDITPQRNTLFYIGVFGGVLAFARGMIPEENAVVDPEMEIREVIRRTHYYPDEWRGRLHSAEVHADFGTMYMLKVYIFLTEMVSVIMTPFILWLSLPESAPAIVDFFREFTVHVDGLGYVCSFAVFDFKRNGNVRFGAPAESRDERMASKAGKMEQSFLNFKVANPDWLPADPSGSLFLSRLTETVSRHQPHLHHRERTGAGPTMDPYASAIDPYGSASYLPNTSGDVSGGPLPESTLNARRNMYDEAFNRSILLASKPRNAEALAASATKAGARSAFRSGAGSGASGSAQQQGATITTAVAAAAGSTGHSRSRSASGRARHLQAVDEDGDIFGEQPEEEDDDGRATAGDVRGGAAGVDLLASLPPRAMDESALDAPFHSFVGEGGFTSVPSGAAVAAGGSAGARRQAGSSSGGGGGQGGSGAKDKAPEPPLDEQGFKALIGNLYRSGGQPAVRSVW</sequence>
<feature type="compositionally biased region" description="Low complexity" evidence="19">
    <location>
        <begin position="1141"/>
        <end position="1156"/>
    </location>
</feature>
<proteinExistence type="inferred from homology"/>
<keyword evidence="10" id="KW-0072">Autophagy</keyword>
<evidence type="ECO:0000256" key="2">
    <source>
        <dbReference type="ARBA" id="ARBA00004477"/>
    </source>
</evidence>
<evidence type="ECO:0000256" key="19">
    <source>
        <dbReference type="SAM" id="MobiDB-lite"/>
    </source>
</evidence>
<dbReference type="Pfam" id="PF04109">
    <property type="entry name" value="ATG9"/>
    <property type="match status" value="1"/>
</dbReference>
<feature type="compositionally biased region" description="Acidic residues" evidence="19">
    <location>
        <begin position="279"/>
        <end position="290"/>
    </location>
</feature>
<feature type="compositionally biased region" description="Gly residues" evidence="19">
    <location>
        <begin position="1157"/>
        <end position="1168"/>
    </location>
</feature>
<evidence type="ECO:0000256" key="3">
    <source>
        <dbReference type="ARBA" id="ARBA00004511"/>
    </source>
</evidence>
<evidence type="ECO:0000256" key="6">
    <source>
        <dbReference type="ARBA" id="ARBA00018074"/>
    </source>
</evidence>
<comment type="similarity">
    <text evidence="5">Belongs to the ATG9 family.</text>
</comment>
<feature type="region of interest" description="Disordered" evidence="19">
    <location>
        <begin position="1047"/>
        <end position="1098"/>
    </location>
</feature>
<evidence type="ECO:0000256" key="10">
    <source>
        <dbReference type="ARBA" id="ARBA00023006"/>
    </source>
</evidence>
<comment type="catalytic activity">
    <reaction evidence="15">
        <text>a 1,2-diacyl-sn-glycero-3-phospho-L-serine(in) = a 1,2-diacyl-sn-glycero-3-phospho-L-serine(out)</text>
        <dbReference type="Rhea" id="RHEA:38663"/>
        <dbReference type="ChEBI" id="CHEBI:57262"/>
    </reaction>
</comment>
<name>A0AAN6JJE2_9BASI</name>
<dbReference type="GO" id="GO:0000422">
    <property type="term" value="P:autophagy of mitochondrion"/>
    <property type="evidence" value="ECO:0007669"/>
    <property type="project" value="TreeGrafter"/>
</dbReference>
<evidence type="ECO:0000313" key="21">
    <source>
        <dbReference type="EMBL" id="KAK0528306.1"/>
    </source>
</evidence>
<dbReference type="PANTHER" id="PTHR13038:SF10">
    <property type="entry name" value="AUTOPHAGY-RELATED PROTEIN 9"/>
    <property type="match status" value="1"/>
</dbReference>
<feature type="transmembrane region" description="Helical" evidence="20">
    <location>
        <begin position="715"/>
        <end position="736"/>
    </location>
</feature>
<comment type="catalytic activity">
    <reaction evidence="16">
        <text>a 1,2-diacyl-sn-glycero-3-phosphoethanolamine(in) = a 1,2-diacyl-sn-glycero-3-phosphoethanolamine(out)</text>
        <dbReference type="Rhea" id="RHEA:38895"/>
        <dbReference type="ChEBI" id="CHEBI:64612"/>
    </reaction>
</comment>
<dbReference type="InterPro" id="IPR007241">
    <property type="entry name" value="Autophagy-rel_prot_9"/>
</dbReference>
<feature type="transmembrane region" description="Helical" evidence="20">
    <location>
        <begin position="638"/>
        <end position="659"/>
    </location>
</feature>
<dbReference type="GO" id="GO:0034727">
    <property type="term" value="P:piecemeal microautophagy of the nucleus"/>
    <property type="evidence" value="ECO:0007669"/>
    <property type="project" value="TreeGrafter"/>
</dbReference>
<feature type="transmembrane region" description="Helical" evidence="20">
    <location>
        <begin position="433"/>
        <end position="455"/>
    </location>
</feature>
<evidence type="ECO:0000256" key="7">
    <source>
        <dbReference type="ARBA" id="ARBA00022448"/>
    </source>
</evidence>
<feature type="compositionally biased region" description="Basic residues" evidence="19">
    <location>
        <begin position="306"/>
        <end position="318"/>
    </location>
</feature>
<keyword evidence="8 20" id="KW-0812">Transmembrane</keyword>
<evidence type="ECO:0000256" key="15">
    <source>
        <dbReference type="ARBA" id="ARBA00024479"/>
    </source>
</evidence>
<feature type="region of interest" description="Disordered" evidence="19">
    <location>
        <begin position="145"/>
        <end position="335"/>
    </location>
</feature>
<dbReference type="AlphaFoldDB" id="A0AAN6JJE2"/>
<comment type="subcellular location">
    <subcellularLocation>
        <location evidence="1">Cytoplasmic vesicle membrane</location>
        <topology evidence="1">Multi-pass membrane protein</topology>
    </subcellularLocation>
    <subcellularLocation>
        <location evidence="2">Endoplasmic reticulum membrane</location>
        <topology evidence="2">Multi-pass membrane protein</topology>
    </subcellularLocation>
    <subcellularLocation>
        <location evidence="4">Golgi apparatus membrane</location>
        <topology evidence="4">Multi-pass membrane protein</topology>
    </subcellularLocation>
    <subcellularLocation>
        <location evidence="3">Preautophagosomal structure membrane</location>
        <topology evidence="3">Multi-pass membrane protein</topology>
    </subcellularLocation>
</comment>
<dbReference type="PANTHER" id="PTHR13038">
    <property type="entry name" value="APG9 AUTOPHAGY 9"/>
    <property type="match status" value="1"/>
</dbReference>
<evidence type="ECO:0000256" key="14">
    <source>
        <dbReference type="ARBA" id="ARBA00023329"/>
    </source>
</evidence>
<evidence type="ECO:0000256" key="1">
    <source>
        <dbReference type="ARBA" id="ARBA00004439"/>
    </source>
</evidence>
<feature type="compositionally biased region" description="Low complexity" evidence="19">
    <location>
        <begin position="1047"/>
        <end position="1064"/>
    </location>
</feature>
<evidence type="ECO:0000256" key="5">
    <source>
        <dbReference type="ARBA" id="ARBA00006185"/>
    </source>
</evidence>
<comment type="caution">
    <text evidence="21">The sequence shown here is derived from an EMBL/GenBank/DDBJ whole genome shotgun (WGS) entry which is preliminary data.</text>
</comment>
<evidence type="ECO:0000256" key="12">
    <source>
        <dbReference type="ARBA" id="ARBA00023055"/>
    </source>
</evidence>
<evidence type="ECO:0000256" key="4">
    <source>
        <dbReference type="ARBA" id="ARBA00004653"/>
    </source>
</evidence>
<evidence type="ECO:0000256" key="18">
    <source>
        <dbReference type="ARBA" id="ARBA00024631"/>
    </source>
</evidence>
<feature type="transmembrane region" description="Helical" evidence="20">
    <location>
        <begin position="821"/>
        <end position="842"/>
    </location>
</feature>
<evidence type="ECO:0000256" key="8">
    <source>
        <dbReference type="ARBA" id="ARBA00022692"/>
    </source>
</evidence>
<keyword evidence="14" id="KW-0968">Cytoplasmic vesicle</keyword>
<keyword evidence="22" id="KW-1185">Reference proteome</keyword>
<dbReference type="Proteomes" id="UP001176521">
    <property type="component" value="Unassembled WGS sequence"/>
</dbReference>
<dbReference type="GO" id="GO:0000139">
    <property type="term" value="C:Golgi membrane"/>
    <property type="evidence" value="ECO:0007669"/>
    <property type="project" value="UniProtKB-SubCell"/>
</dbReference>
<evidence type="ECO:0000256" key="16">
    <source>
        <dbReference type="ARBA" id="ARBA00024615"/>
    </source>
</evidence>
<dbReference type="EMBL" id="JAPDMQ010000278">
    <property type="protein sequence ID" value="KAK0528306.1"/>
    <property type="molecule type" value="Genomic_DNA"/>
</dbReference>
<dbReference type="GO" id="GO:0061709">
    <property type="term" value="P:reticulophagy"/>
    <property type="evidence" value="ECO:0007669"/>
    <property type="project" value="TreeGrafter"/>
</dbReference>
<keyword evidence="9 20" id="KW-1133">Transmembrane helix</keyword>
<feature type="region of interest" description="Disordered" evidence="19">
    <location>
        <begin position="1141"/>
        <end position="1182"/>
    </location>
</feature>
<feature type="compositionally biased region" description="Low complexity" evidence="19">
    <location>
        <begin position="177"/>
        <end position="190"/>
    </location>
</feature>
<keyword evidence="11" id="KW-0333">Golgi apparatus</keyword>
<feature type="compositionally biased region" description="Acidic residues" evidence="19">
    <location>
        <begin position="1072"/>
        <end position="1089"/>
    </location>
</feature>
<evidence type="ECO:0000256" key="20">
    <source>
        <dbReference type="SAM" id="Phobius"/>
    </source>
</evidence>
<feature type="region of interest" description="Disordered" evidence="19">
    <location>
        <begin position="1"/>
        <end position="121"/>
    </location>
</feature>
<feature type="transmembrane region" description="Helical" evidence="20">
    <location>
        <begin position="391"/>
        <end position="413"/>
    </location>
</feature>
<accession>A0AAN6JJE2</accession>
<evidence type="ECO:0000256" key="9">
    <source>
        <dbReference type="ARBA" id="ARBA00022989"/>
    </source>
</evidence>
<dbReference type="GO" id="GO:0006869">
    <property type="term" value="P:lipid transport"/>
    <property type="evidence" value="ECO:0007669"/>
    <property type="project" value="UniProtKB-KW"/>
</dbReference>
<feature type="compositionally biased region" description="Low complexity" evidence="19">
    <location>
        <begin position="145"/>
        <end position="157"/>
    </location>
</feature>
<comment type="catalytic activity">
    <reaction evidence="18">
        <text>a 1,2-diacyl-sn-glycero-3-phosphocholine(in) = a 1,2-diacyl-sn-glycero-3-phosphocholine(out)</text>
        <dbReference type="Rhea" id="RHEA:38571"/>
        <dbReference type="ChEBI" id="CHEBI:57643"/>
    </reaction>
</comment>
<gene>
    <name evidence="21" type="primary">ATG9</name>
    <name evidence="21" type="ORF">OC842_004590</name>
</gene>
<reference evidence="21" key="1">
    <citation type="journal article" date="2023" name="PhytoFront">
        <title>Draft Genome Resources of Seven Strains of Tilletia horrida, Causal Agent of Kernel Smut of Rice.</title>
        <authorList>
            <person name="Khanal S."/>
            <person name="Antony Babu S."/>
            <person name="Zhou X.G."/>
        </authorList>
    </citation>
    <scope>NUCLEOTIDE SEQUENCE</scope>
    <source>
        <strain evidence="21">TX3</strain>
    </source>
</reference>